<accession>A0A4P8ICA0</accession>
<evidence type="ECO:0008006" key="4">
    <source>
        <dbReference type="Google" id="ProtNLM"/>
    </source>
</evidence>
<protein>
    <recommendedName>
        <fullName evidence="4">Replication protein</fullName>
    </recommendedName>
</protein>
<evidence type="ECO:0000313" key="3">
    <source>
        <dbReference type="Proteomes" id="UP000298653"/>
    </source>
</evidence>
<name>A0A4P8ICA0_9FIRM</name>
<proteinExistence type="predicted"/>
<evidence type="ECO:0000313" key="2">
    <source>
        <dbReference type="EMBL" id="QCP34271.1"/>
    </source>
</evidence>
<dbReference type="KEGG" id="arf:AR1Y2_0817"/>
<keyword evidence="3" id="KW-1185">Reference proteome</keyword>
<feature type="compositionally biased region" description="Basic and acidic residues" evidence="1">
    <location>
        <begin position="134"/>
        <end position="145"/>
    </location>
</feature>
<reference evidence="2 3" key="1">
    <citation type="submission" date="2019-05" db="EMBL/GenBank/DDBJ databases">
        <title>Complete genome sequencing of Anaerostipes rhamnosivorans.</title>
        <authorList>
            <person name="Bui T.P.N."/>
            <person name="de Vos W.M."/>
        </authorList>
    </citation>
    <scope>NUCLEOTIDE SEQUENCE [LARGE SCALE GENOMIC DNA]</scope>
    <source>
        <strain evidence="2 3">1y2</strain>
    </source>
</reference>
<sequence length="266" mass="31110">MRLEGGYIILSKKILDSEIYRKPPLYLKVWIYILSKANFTDGKKLKRGQVFLSIPELQEACSYYVGYRKETPTKKQISGVLDWLRNPGEGVDEGNTNGPMIETTKVTRGMVVTIRNYDIYQDFRNYEGTDVGHNEKSAKVERRSSGGDTITKGSIKKDKKENVKHVYGAYKHVRLKDSERQELASQYGEEMAQKTITFLDEYIEMKGYKAKSHYLCIRKWVVDAVKERERKTKLEPKKTNQFHNFEEREYDYDELEKQLFEKQLGG</sequence>
<gene>
    <name evidence="2" type="ORF">AR1Y2_0817</name>
</gene>
<evidence type="ECO:0000256" key="1">
    <source>
        <dbReference type="SAM" id="MobiDB-lite"/>
    </source>
</evidence>
<organism evidence="2 3">
    <name type="scientific">Anaerostipes rhamnosivorans</name>
    <dbReference type="NCBI Taxonomy" id="1229621"/>
    <lineage>
        <taxon>Bacteria</taxon>
        <taxon>Bacillati</taxon>
        <taxon>Bacillota</taxon>
        <taxon>Clostridia</taxon>
        <taxon>Lachnospirales</taxon>
        <taxon>Lachnospiraceae</taxon>
        <taxon>Anaerostipes</taxon>
    </lineage>
</organism>
<dbReference type="EMBL" id="CP040058">
    <property type="protein sequence ID" value="QCP34271.1"/>
    <property type="molecule type" value="Genomic_DNA"/>
</dbReference>
<dbReference type="AlphaFoldDB" id="A0A4P8ICA0"/>
<dbReference type="Proteomes" id="UP000298653">
    <property type="component" value="Chromosome"/>
</dbReference>
<dbReference type="RefSeq" id="WP_243118849.1">
    <property type="nucleotide sequence ID" value="NZ_CP040058.1"/>
</dbReference>
<feature type="region of interest" description="Disordered" evidence="1">
    <location>
        <begin position="134"/>
        <end position="153"/>
    </location>
</feature>